<feature type="compositionally biased region" description="Basic and acidic residues" evidence="11">
    <location>
        <begin position="477"/>
        <end position="486"/>
    </location>
</feature>
<evidence type="ECO:0000256" key="1">
    <source>
        <dbReference type="ARBA" id="ARBA00000085"/>
    </source>
</evidence>
<dbReference type="Pfam" id="PF02518">
    <property type="entry name" value="HATPase_c"/>
    <property type="match status" value="1"/>
</dbReference>
<sequence length="486" mass="53220">MRKKLFLSTLAIVLLTLALSILAVELVFRQQFSNYLTQTAEATLNELPGRLEAAYQGNGHWDKTQLTNLGQLLPLGGELTLLDPRDRLIETIANPMNTMMSDTSQGMMGMGMGMGGYSAPTWKTKTFNLADAHGPIGTAVIRYPSASPALNPRDRSFTSAVFRSLLLAGGLALLLGVLLSYWMSRKVSSPLLRLTQAAYRIGQGHLEERVSFATDDEIGRLATAFNAMADNLKGQERLRKQMTADIAHELRTPLTSMRSFVEAFQDGVLPPDAENLAALNEEIDRLVDLASDLKDLNVAEIGALTINSEPVALDAILSKVVRNLSPLLQEKEITVTWEPPEPGHEVTLNGDSRLLTRLFYNLIQNAYKYSEAGGSIAIRLQKSPDFVQVQIRDCGIGIPDADLPNIFERFYRADKSRSRETGGTGIGLALVKQIATLHQGSVAAESKLGQGSTFTVRLPLERQGTKKQRLPLPQSDPDPKDSRPAL</sequence>
<organism evidence="15">
    <name type="scientific">Acididesulfobacillus acetoxydans</name>
    <dbReference type="NCBI Taxonomy" id="1561005"/>
    <lineage>
        <taxon>Bacteria</taxon>
        <taxon>Bacillati</taxon>
        <taxon>Bacillota</taxon>
        <taxon>Clostridia</taxon>
        <taxon>Eubacteriales</taxon>
        <taxon>Peptococcaceae</taxon>
        <taxon>Acididesulfobacillus</taxon>
    </lineage>
</organism>
<keyword evidence="17" id="KW-1185">Reference proteome</keyword>
<dbReference type="PROSITE" id="PS50885">
    <property type="entry name" value="HAMP"/>
    <property type="match status" value="1"/>
</dbReference>
<dbReference type="InterPro" id="IPR003661">
    <property type="entry name" value="HisK_dim/P_dom"/>
</dbReference>
<dbReference type="Gene3D" id="1.10.287.130">
    <property type="match status" value="1"/>
</dbReference>
<evidence type="ECO:0000259" key="13">
    <source>
        <dbReference type="PROSITE" id="PS50109"/>
    </source>
</evidence>
<evidence type="ECO:0000256" key="8">
    <source>
        <dbReference type="ARBA" id="ARBA00022989"/>
    </source>
</evidence>
<dbReference type="InterPro" id="IPR005467">
    <property type="entry name" value="His_kinase_dom"/>
</dbReference>
<dbReference type="RefSeq" id="WP_240984287.1">
    <property type="nucleotide sequence ID" value="NZ_CDGJ01000132.1"/>
</dbReference>
<evidence type="ECO:0000313" key="17">
    <source>
        <dbReference type="Proteomes" id="UP001071230"/>
    </source>
</evidence>
<keyword evidence="8 12" id="KW-1133">Transmembrane helix</keyword>
<evidence type="ECO:0000256" key="7">
    <source>
        <dbReference type="ARBA" id="ARBA00022777"/>
    </source>
</evidence>
<dbReference type="SMART" id="SM00388">
    <property type="entry name" value="HisKA"/>
    <property type="match status" value="1"/>
</dbReference>
<name>A0A8S0WX05_9FIRM</name>
<keyword evidence="6 12" id="KW-0812">Transmembrane</keyword>
<dbReference type="SMART" id="SM00304">
    <property type="entry name" value="HAMP"/>
    <property type="match status" value="1"/>
</dbReference>
<evidence type="ECO:0000256" key="3">
    <source>
        <dbReference type="ARBA" id="ARBA00012438"/>
    </source>
</evidence>
<dbReference type="Pfam" id="PF00672">
    <property type="entry name" value="HAMP"/>
    <property type="match status" value="1"/>
</dbReference>
<dbReference type="PANTHER" id="PTHR45436">
    <property type="entry name" value="SENSOR HISTIDINE KINASE YKOH"/>
    <property type="match status" value="1"/>
</dbReference>
<protein>
    <recommendedName>
        <fullName evidence="3">histidine kinase</fullName>
        <ecNumber evidence="3">2.7.13.3</ecNumber>
    </recommendedName>
</protein>
<keyword evidence="5 15" id="KW-0808">Transferase</keyword>
<dbReference type="EMBL" id="LR746496">
    <property type="protein sequence ID" value="CAA7600641.1"/>
    <property type="molecule type" value="Genomic_DNA"/>
</dbReference>
<feature type="domain" description="Histidine kinase" evidence="13">
    <location>
        <begin position="245"/>
        <end position="462"/>
    </location>
</feature>
<dbReference type="KEGG" id="aacx:DEACI_1294"/>
<reference evidence="16" key="1">
    <citation type="submission" date="2014-11" db="EMBL/GenBank/DDBJ databases">
        <authorList>
            <person name="Hornung B.V."/>
        </authorList>
    </citation>
    <scope>NUCLEOTIDE SEQUENCE</scope>
    <source>
        <strain evidence="16">INE</strain>
    </source>
</reference>
<dbReference type="SUPFAM" id="SSF47384">
    <property type="entry name" value="Homodimeric domain of signal transducing histidine kinase"/>
    <property type="match status" value="1"/>
</dbReference>
<evidence type="ECO:0000259" key="14">
    <source>
        <dbReference type="PROSITE" id="PS50885"/>
    </source>
</evidence>
<reference evidence="15" key="2">
    <citation type="submission" date="2020-01" db="EMBL/GenBank/DDBJ databases">
        <authorList>
            <person name="Hornung B."/>
        </authorList>
    </citation>
    <scope>NUCLEOTIDE SEQUENCE</scope>
    <source>
        <strain evidence="15">PacBioINE</strain>
    </source>
</reference>
<evidence type="ECO:0000256" key="2">
    <source>
        <dbReference type="ARBA" id="ARBA00004370"/>
    </source>
</evidence>
<dbReference type="InterPro" id="IPR004358">
    <property type="entry name" value="Sig_transdc_His_kin-like_C"/>
</dbReference>
<evidence type="ECO:0000256" key="5">
    <source>
        <dbReference type="ARBA" id="ARBA00022679"/>
    </source>
</evidence>
<dbReference type="AlphaFoldDB" id="A0A8S0WX05"/>
<dbReference type="InterPro" id="IPR036097">
    <property type="entry name" value="HisK_dim/P_sf"/>
</dbReference>
<comment type="subcellular location">
    <subcellularLocation>
        <location evidence="2">Membrane</location>
    </subcellularLocation>
</comment>
<dbReference type="PRINTS" id="PR00344">
    <property type="entry name" value="BCTRLSENSOR"/>
</dbReference>
<evidence type="ECO:0000256" key="12">
    <source>
        <dbReference type="SAM" id="Phobius"/>
    </source>
</evidence>
<keyword evidence="9" id="KW-0902">Two-component regulatory system</keyword>
<accession>A0A8S0WX05</accession>
<dbReference type="SUPFAM" id="SSF55874">
    <property type="entry name" value="ATPase domain of HSP90 chaperone/DNA topoisomerase II/histidine kinase"/>
    <property type="match status" value="1"/>
</dbReference>
<dbReference type="InterPro" id="IPR036890">
    <property type="entry name" value="HATPase_C_sf"/>
</dbReference>
<dbReference type="CDD" id="cd00082">
    <property type="entry name" value="HisKA"/>
    <property type="match status" value="1"/>
</dbReference>
<dbReference type="Proteomes" id="UP001071230">
    <property type="component" value="Unassembled WGS sequence"/>
</dbReference>
<feature type="region of interest" description="Disordered" evidence="11">
    <location>
        <begin position="455"/>
        <end position="486"/>
    </location>
</feature>
<dbReference type="EC" id="2.7.13.3" evidence="3"/>
<dbReference type="InterPro" id="IPR003660">
    <property type="entry name" value="HAMP_dom"/>
</dbReference>
<dbReference type="Gene3D" id="3.30.565.10">
    <property type="entry name" value="Histidine kinase-like ATPase, C-terminal domain"/>
    <property type="match status" value="1"/>
</dbReference>
<proteinExistence type="predicted"/>
<evidence type="ECO:0000256" key="10">
    <source>
        <dbReference type="ARBA" id="ARBA00023136"/>
    </source>
</evidence>
<dbReference type="EMBL" id="CDGJ01000132">
    <property type="protein sequence ID" value="CEJ09422.1"/>
    <property type="molecule type" value="Genomic_DNA"/>
</dbReference>
<evidence type="ECO:0000313" key="16">
    <source>
        <dbReference type="EMBL" id="CEJ09422.1"/>
    </source>
</evidence>
<comment type="catalytic activity">
    <reaction evidence="1">
        <text>ATP + protein L-histidine = ADP + protein N-phospho-L-histidine.</text>
        <dbReference type="EC" id="2.7.13.3"/>
    </reaction>
</comment>
<dbReference type="SUPFAM" id="SSF158472">
    <property type="entry name" value="HAMP domain-like"/>
    <property type="match status" value="1"/>
</dbReference>
<dbReference type="PANTHER" id="PTHR45436:SF5">
    <property type="entry name" value="SENSOR HISTIDINE KINASE TRCS"/>
    <property type="match status" value="1"/>
</dbReference>
<evidence type="ECO:0000256" key="6">
    <source>
        <dbReference type="ARBA" id="ARBA00022692"/>
    </source>
</evidence>
<dbReference type="GO" id="GO:0005886">
    <property type="term" value="C:plasma membrane"/>
    <property type="evidence" value="ECO:0007669"/>
    <property type="project" value="TreeGrafter"/>
</dbReference>
<evidence type="ECO:0000313" key="15">
    <source>
        <dbReference type="EMBL" id="CAA7600641.1"/>
    </source>
</evidence>
<dbReference type="InterPro" id="IPR003594">
    <property type="entry name" value="HATPase_dom"/>
</dbReference>
<feature type="domain" description="HAMP" evidence="14">
    <location>
        <begin position="185"/>
        <end position="237"/>
    </location>
</feature>
<dbReference type="InterPro" id="IPR050428">
    <property type="entry name" value="TCS_sensor_his_kinase"/>
</dbReference>
<keyword evidence="7 15" id="KW-0418">Kinase</keyword>
<dbReference type="GO" id="GO:0000155">
    <property type="term" value="F:phosphorelay sensor kinase activity"/>
    <property type="evidence" value="ECO:0007669"/>
    <property type="project" value="InterPro"/>
</dbReference>
<feature type="transmembrane region" description="Helical" evidence="12">
    <location>
        <begin position="160"/>
        <end position="183"/>
    </location>
</feature>
<dbReference type="FunFam" id="3.30.565.10:FF:000006">
    <property type="entry name" value="Sensor histidine kinase WalK"/>
    <property type="match status" value="1"/>
</dbReference>
<dbReference type="SMART" id="SM00387">
    <property type="entry name" value="HATPase_c"/>
    <property type="match status" value="1"/>
</dbReference>
<evidence type="ECO:0000256" key="11">
    <source>
        <dbReference type="SAM" id="MobiDB-lite"/>
    </source>
</evidence>
<evidence type="ECO:0000256" key="9">
    <source>
        <dbReference type="ARBA" id="ARBA00023012"/>
    </source>
</evidence>
<keyword evidence="4" id="KW-0597">Phosphoprotein</keyword>
<dbReference type="CDD" id="cd06225">
    <property type="entry name" value="HAMP"/>
    <property type="match status" value="1"/>
</dbReference>
<dbReference type="CDD" id="cd00075">
    <property type="entry name" value="HATPase"/>
    <property type="match status" value="1"/>
</dbReference>
<dbReference type="PROSITE" id="PS50109">
    <property type="entry name" value="HIS_KIN"/>
    <property type="match status" value="1"/>
</dbReference>
<gene>
    <name evidence="15" type="ORF">DEACI_1294</name>
    <name evidence="16" type="ORF">DEACI_3906</name>
</gene>
<dbReference type="Proteomes" id="UP000836597">
    <property type="component" value="Chromosome"/>
</dbReference>
<evidence type="ECO:0000256" key="4">
    <source>
        <dbReference type="ARBA" id="ARBA00022553"/>
    </source>
</evidence>
<keyword evidence="10 12" id="KW-0472">Membrane</keyword>
<dbReference type="Gene3D" id="6.10.340.10">
    <property type="match status" value="1"/>
</dbReference>
<dbReference type="Pfam" id="PF00512">
    <property type="entry name" value="HisKA"/>
    <property type="match status" value="1"/>
</dbReference>